<protein>
    <submittedName>
        <fullName evidence="1">Uncharacterized protein</fullName>
    </submittedName>
</protein>
<dbReference type="EMBL" id="VSSQ01015019">
    <property type="protein sequence ID" value="MPM54906.1"/>
    <property type="molecule type" value="Genomic_DNA"/>
</dbReference>
<accession>A0A645APS6</accession>
<dbReference type="AlphaFoldDB" id="A0A645APS6"/>
<name>A0A645APS6_9ZZZZ</name>
<proteinExistence type="predicted"/>
<reference evidence="1" key="1">
    <citation type="submission" date="2019-08" db="EMBL/GenBank/DDBJ databases">
        <authorList>
            <person name="Kucharzyk K."/>
            <person name="Murdoch R.W."/>
            <person name="Higgins S."/>
            <person name="Loffler F."/>
        </authorList>
    </citation>
    <scope>NUCLEOTIDE SEQUENCE</scope>
</reference>
<evidence type="ECO:0000313" key="1">
    <source>
        <dbReference type="EMBL" id="MPM54906.1"/>
    </source>
</evidence>
<sequence length="67" mass="7427">MEIISLDDSELLKSADSAKAFEIVNIVSLKNYVVLIYDLQKIIDQKDILSITQIVESIQKGSDVASN</sequence>
<comment type="caution">
    <text evidence="1">The sequence shown here is derived from an EMBL/GenBank/DDBJ whole genome shotgun (WGS) entry which is preliminary data.</text>
</comment>
<gene>
    <name evidence="1" type="ORF">SDC9_101689</name>
</gene>
<organism evidence="1">
    <name type="scientific">bioreactor metagenome</name>
    <dbReference type="NCBI Taxonomy" id="1076179"/>
    <lineage>
        <taxon>unclassified sequences</taxon>
        <taxon>metagenomes</taxon>
        <taxon>ecological metagenomes</taxon>
    </lineage>
</organism>